<feature type="compositionally biased region" description="Basic and acidic residues" evidence="1">
    <location>
        <begin position="413"/>
        <end position="430"/>
    </location>
</feature>
<dbReference type="OrthoDB" id="4777753at2759"/>
<evidence type="ECO:0000256" key="1">
    <source>
        <dbReference type="SAM" id="MobiDB-lite"/>
    </source>
</evidence>
<feature type="region of interest" description="Disordered" evidence="1">
    <location>
        <begin position="388"/>
        <end position="480"/>
    </location>
</feature>
<evidence type="ECO:0000313" key="2">
    <source>
        <dbReference type="EMBL" id="KAF5708022.1"/>
    </source>
</evidence>
<feature type="compositionally biased region" description="Low complexity" evidence="1">
    <location>
        <begin position="185"/>
        <end position="195"/>
    </location>
</feature>
<gene>
    <name evidence="2" type="ORF">FMUND_10795</name>
</gene>
<feature type="compositionally biased region" description="Basic and acidic residues" evidence="1">
    <location>
        <begin position="17"/>
        <end position="27"/>
    </location>
</feature>
<feature type="region of interest" description="Disordered" evidence="1">
    <location>
        <begin position="1"/>
        <end position="46"/>
    </location>
</feature>
<organism evidence="2 3">
    <name type="scientific">Fusarium mundagurra</name>
    <dbReference type="NCBI Taxonomy" id="1567541"/>
    <lineage>
        <taxon>Eukaryota</taxon>
        <taxon>Fungi</taxon>
        <taxon>Dikarya</taxon>
        <taxon>Ascomycota</taxon>
        <taxon>Pezizomycotina</taxon>
        <taxon>Sordariomycetes</taxon>
        <taxon>Hypocreomycetidae</taxon>
        <taxon>Hypocreales</taxon>
        <taxon>Nectriaceae</taxon>
        <taxon>Fusarium</taxon>
        <taxon>Fusarium fujikuroi species complex</taxon>
    </lineage>
</organism>
<protein>
    <submittedName>
        <fullName evidence="2">Uncharacterized protein</fullName>
    </submittedName>
</protein>
<dbReference type="EMBL" id="JAAOAN010000404">
    <property type="protein sequence ID" value="KAF5708022.1"/>
    <property type="molecule type" value="Genomic_DNA"/>
</dbReference>
<feature type="compositionally biased region" description="Acidic residues" evidence="1">
    <location>
        <begin position="432"/>
        <end position="451"/>
    </location>
</feature>
<proteinExistence type="predicted"/>
<comment type="caution">
    <text evidence="2">The sequence shown here is derived from an EMBL/GenBank/DDBJ whole genome shotgun (WGS) entry which is preliminary data.</text>
</comment>
<reference evidence="2 3" key="1">
    <citation type="submission" date="2020-05" db="EMBL/GenBank/DDBJ databases">
        <title>Identification and distribution of gene clusters putatively required for synthesis of sphingolipid metabolism inhibitors in phylogenetically diverse species of the filamentous fungus Fusarium.</title>
        <authorList>
            <person name="Kim H.-S."/>
            <person name="Busman M."/>
            <person name="Brown D.W."/>
            <person name="Divon H."/>
            <person name="Uhlig S."/>
            <person name="Proctor R.H."/>
        </authorList>
    </citation>
    <scope>NUCLEOTIDE SEQUENCE [LARGE SCALE GENOMIC DNA]</scope>
    <source>
        <strain evidence="2 3">NRRL 66235</strain>
    </source>
</reference>
<feature type="region of interest" description="Disordered" evidence="1">
    <location>
        <begin position="151"/>
        <end position="202"/>
    </location>
</feature>
<accession>A0A8H5Y9A3</accession>
<dbReference type="Proteomes" id="UP000544331">
    <property type="component" value="Unassembled WGS sequence"/>
</dbReference>
<name>A0A8H5Y9A3_9HYPO</name>
<evidence type="ECO:0000313" key="3">
    <source>
        <dbReference type="Proteomes" id="UP000544331"/>
    </source>
</evidence>
<dbReference type="AlphaFoldDB" id="A0A8H5Y9A3"/>
<keyword evidence="3" id="KW-1185">Reference proteome</keyword>
<sequence length="480" mass="53183">MANDNDKKKSQNVPKLKAKDKDDDKQLTRRAGPQSGQHNSPARDARFGSVMEIRPRSSLAFTTSQNVIGQQPIGLTDGRTGQLALNGVCVTTGFEGNTKYSFSAATANGAHEAFDAIVSELEPALKPGDFLTCEISLTNVQDWLDKNAKRKRPTTDYDDEEDTAARRSARRTREAALWQQAVQRESGQGSGQDQGQTDEDSQRRHLCVGCKSEKHTLAECLKAGADGYMKGCPLCNTMEHNAGNCPHPALKNNKLLSIRYFINNRRNMPSFLNIEAWYPLVNKNIHHSDLRQDFQFPWTPEFTKSIAGCIDDLQRKVEEKGLGEAKLPVDPSVNGWPNVVAYHQSLERDEKERAMVEKAAAAFMASSLVPDTEPTVPDEEDIDMAGNAQVASPPLPTEQSAAAPGPVPPEEEYLAHAMEHHDASQRRPWDDSSSDGDSDDDDDDDDDDDEDMTLRNLKKSHAKLQAAKMAIRAQRRTSER</sequence>